<dbReference type="AlphaFoldDB" id="A0A6N6WR34"/>
<dbReference type="RefSeq" id="WP_137495941.1">
    <property type="nucleotide sequence ID" value="NZ_WSGM01000021.1"/>
</dbReference>
<name>A0A6N6WR34_ECOLX</name>
<dbReference type="Proteomes" id="UP000437875">
    <property type="component" value="Unassembled WGS sequence"/>
</dbReference>
<comment type="caution">
    <text evidence="1">The sequence shown here is derived from an EMBL/GenBank/DDBJ whole genome shotgun (WGS) entry which is preliminary data.</text>
</comment>
<evidence type="ECO:0000313" key="1">
    <source>
        <dbReference type="EMBL" id="KAE9728255.1"/>
    </source>
</evidence>
<protein>
    <submittedName>
        <fullName evidence="1">Uncharacterized protein</fullName>
    </submittedName>
</protein>
<organism evidence="1 2">
    <name type="scientific">Escherichia coli</name>
    <dbReference type="NCBI Taxonomy" id="562"/>
    <lineage>
        <taxon>Bacteria</taxon>
        <taxon>Pseudomonadati</taxon>
        <taxon>Pseudomonadota</taxon>
        <taxon>Gammaproteobacteria</taxon>
        <taxon>Enterobacterales</taxon>
        <taxon>Enterobacteriaceae</taxon>
        <taxon>Escherichia</taxon>
    </lineage>
</organism>
<proteinExistence type="predicted"/>
<evidence type="ECO:0000313" key="2">
    <source>
        <dbReference type="Proteomes" id="UP000437875"/>
    </source>
</evidence>
<gene>
    <name evidence="1" type="ORF">GP711_23160</name>
</gene>
<dbReference type="EMBL" id="WSGM01000021">
    <property type="protein sequence ID" value="KAE9728255.1"/>
    <property type="molecule type" value="Genomic_DNA"/>
</dbReference>
<reference evidence="1 2" key="1">
    <citation type="submission" date="2019-10" db="EMBL/GenBank/DDBJ databases">
        <title>Antimicrobial-resistant enteric bacteria are widely distributed amongst people, animals and the environment in northern Tanzania.</title>
        <authorList>
            <person name="Subbiah M."/>
            <person name="Call D.R."/>
        </authorList>
    </citation>
    <scope>NUCLEOTIDE SEQUENCE [LARGE SCALE GENOMIC DNA]</scope>
    <source>
        <strain evidence="1 2">TzEc067</strain>
    </source>
</reference>
<sequence>MGCLTTWQIAGHAPLTFEHDLRGLETARRSEAGFYQTLAYTRTGMPTKQNAGDHRAGQGKIIRSTLFVLNNSHFMFKN</sequence>
<accession>A0A6N6WR34</accession>